<evidence type="ECO:0000313" key="1">
    <source>
        <dbReference type="EMBL" id="KAI8552719.1"/>
    </source>
</evidence>
<gene>
    <name evidence="1" type="ORF">RHMOL_Rhmol06G0288700</name>
</gene>
<organism evidence="1 2">
    <name type="scientific">Rhododendron molle</name>
    <name type="common">Chinese azalea</name>
    <name type="synonym">Azalea mollis</name>
    <dbReference type="NCBI Taxonomy" id="49168"/>
    <lineage>
        <taxon>Eukaryota</taxon>
        <taxon>Viridiplantae</taxon>
        <taxon>Streptophyta</taxon>
        <taxon>Embryophyta</taxon>
        <taxon>Tracheophyta</taxon>
        <taxon>Spermatophyta</taxon>
        <taxon>Magnoliopsida</taxon>
        <taxon>eudicotyledons</taxon>
        <taxon>Gunneridae</taxon>
        <taxon>Pentapetalae</taxon>
        <taxon>asterids</taxon>
        <taxon>Ericales</taxon>
        <taxon>Ericaceae</taxon>
        <taxon>Ericoideae</taxon>
        <taxon>Rhodoreae</taxon>
        <taxon>Rhododendron</taxon>
    </lineage>
</organism>
<reference evidence="1" key="1">
    <citation type="submission" date="2022-02" db="EMBL/GenBank/DDBJ databases">
        <title>Plant Genome Project.</title>
        <authorList>
            <person name="Zhang R.-G."/>
        </authorList>
    </citation>
    <scope>NUCLEOTIDE SEQUENCE</scope>
    <source>
        <strain evidence="1">AT1</strain>
    </source>
</reference>
<keyword evidence="2" id="KW-1185">Reference proteome</keyword>
<sequence length="85" mass="9633">MNINYTSQLWTLGWCCAVRCTASCYAPPSYRIDRASDSSDLISVINDQELFIAEMRFELSDAQPIARYCTTRCCTHHYTAPSPNS</sequence>
<proteinExistence type="predicted"/>
<protein>
    <submittedName>
        <fullName evidence="1">Uncharacterized protein</fullName>
    </submittedName>
</protein>
<evidence type="ECO:0000313" key="2">
    <source>
        <dbReference type="Proteomes" id="UP001062846"/>
    </source>
</evidence>
<accession>A0ACC0NI66</accession>
<comment type="caution">
    <text evidence="1">The sequence shown here is derived from an EMBL/GenBank/DDBJ whole genome shotgun (WGS) entry which is preliminary data.</text>
</comment>
<dbReference type="Proteomes" id="UP001062846">
    <property type="component" value="Chromosome 6"/>
</dbReference>
<name>A0ACC0NI66_RHOML</name>
<dbReference type="EMBL" id="CM046393">
    <property type="protein sequence ID" value="KAI8552719.1"/>
    <property type="molecule type" value="Genomic_DNA"/>
</dbReference>